<accession>A0AAW0A6M1</accession>
<keyword evidence="5" id="KW-1185">Reference proteome</keyword>
<evidence type="ECO:0000259" key="3">
    <source>
        <dbReference type="Pfam" id="PF20152"/>
    </source>
</evidence>
<feature type="transmembrane region" description="Helical" evidence="2">
    <location>
        <begin position="46"/>
        <end position="66"/>
    </location>
</feature>
<evidence type="ECO:0000313" key="4">
    <source>
        <dbReference type="EMBL" id="KAK7001508.1"/>
    </source>
</evidence>
<dbReference type="PANTHER" id="PTHR40465">
    <property type="entry name" value="CHROMOSOME 1, WHOLE GENOME SHOTGUN SEQUENCE"/>
    <property type="match status" value="1"/>
</dbReference>
<sequence length="494" mass="55096">MSGVELLFGPMLIGVALNLMLYGAVVTQTCAYFQRYPNDLAWIRCLMVYLLIVETVNVVVELGIIYQPLIIQYGEEPQLYHIMYKRHIPENTGTAAAVTISPRLSTGRFCAHIHCFRPDQLFAAWRIHVITKSLWLPAFIALLSLGSFASGITVSVKVAMNAAFRDFDNFSVEVILWLALSAFCDLVIAVGMSHALDRFGVVDGQINRIIRCKLSWLPPFLYIDVYFSDIGNGCLDGSDRDIDVLLFLLFPRASVNFIVDFPLSNLYTCSMLAMLNSRDDRRKRADPEGSGTAVIMLSQDHMMPRSRTMSIHAAPFPQAQPVVFLGRDLHEDTTEKMVSPDHNSIDSWLVPDSATTPVPKLKPAHPIPTASSVDNQSRRPDTARTIVIAAAEYPTSERTKPSSHTRSHSEPGNDNQIPRPDSSTLPTLKPTRYNYNGPETSKLKTRSSSMVLARSEAPLPSSPRPKTPDAVHSQLALRPRTIIMPESKWMPEKF</sequence>
<reference evidence="4 5" key="1">
    <citation type="journal article" date="2024" name="J Genomics">
        <title>Draft genome sequencing and assembly of Favolaschia claudopus CIRM-BRFM 2984 isolated from oak limbs.</title>
        <authorList>
            <person name="Navarro D."/>
            <person name="Drula E."/>
            <person name="Chaduli D."/>
            <person name="Cazenave R."/>
            <person name="Ahrendt S."/>
            <person name="Wang J."/>
            <person name="Lipzen A."/>
            <person name="Daum C."/>
            <person name="Barry K."/>
            <person name="Grigoriev I.V."/>
            <person name="Favel A."/>
            <person name="Rosso M.N."/>
            <person name="Martin F."/>
        </authorList>
    </citation>
    <scope>NUCLEOTIDE SEQUENCE [LARGE SCALE GENOMIC DNA]</scope>
    <source>
        <strain evidence="4 5">CIRM-BRFM 2984</strain>
    </source>
</reference>
<evidence type="ECO:0000256" key="1">
    <source>
        <dbReference type="SAM" id="MobiDB-lite"/>
    </source>
</evidence>
<organism evidence="4 5">
    <name type="scientific">Favolaschia claudopus</name>
    <dbReference type="NCBI Taxonomy" id="2862362"/>
    <lineage>
        <taxon>Eukaryota</taxon>
        <taxon>Fungi</taxon>
        <taxon>Dikarya</taxon>
        <taxon>Basidiomycota</taxon>
        <taxon>Agaricomycotina</taxon>
        <taxon>Agaricomycetes</taxon>
        <taxon>Agaricomycetidae</taxon>
        <taxon>Agaricales</taxon>
        <taxon>Marasmiineae</taxon>
        <taxon>Mycenaceae</taxon>
        <taxon>Favolaschia</taxon>
    </lineage>
</organism>
<comment type="caution">
    <text evidence="4">The sequence shown here is derived from an EMBL/GenBank/DDBJ whole genome shotgun (WGS) entry which is preliminary data.</text>
</comment>
<dbReference type="InterPro" id="IPR045339">
    <property type="entry name" value="DUF6534"/>
</dbReference>
<gene>
    <name evidence="4" type="ORF">R3P38DRAFT_3217088</name>
</gene>
<keyword evidence="2" id="KW-1133">Transmembrane helix</keyword>
<feature type="transmembrane region" description="Helical" evidence="2">
    <location>
        <begin position="134"/>
        <end position="154"/>
    </location>
</feature>
<dbReference type="Proteomes" id="UP001362999">
    <property type="component" value="Unassembled WGS sequence"/>
</dbReference>
<feature type="domain" description="DUF6534" evidence="3">
    <location>
        <begin position="181"/>
        <end position="279"/>
    </location>
</feature>
<proteinExistence type="predicted"/>
<evidence type="ECO:0000256" key="2">
    <source>
        <dbReference type="SAM" id="Phobius"/>
    </source>
</evidence>
<dbReference type="EMBL" id="JAWWNJ010000083">
    <property type="protein sequence ID" value="KAK7001508.1"/>
    <property type="molecule type" value="Genomic_DNA"/>
</dbReference>
<evidence type="ECO:0000313" key="5">
    <source>
        <dbReference type="Proteomes" id="UP001362999"/>
    </source>
</evidence>
<dbReference type="PANTHER" id="PTHR40465:SF1">
    <property type="entry name" value="DUF6534 DOMAIN-CONTAINING PROTEIN"/>
    <property type="match status" value="1"/>
</dbReference>
<name>A0AAW0A6M1_9AGAR</name>
<feature type="transmembrane region" description="Helical" evidence="2">
    <location>
        <begin position="174"/>
        <end position="196"/>
    </location>
</feature>
<feature type="transmembrane region" description="Helical" evidence="2">
    <location>
        <begin position="6"/>
        <end position="25"/>
    </location>
</feature>
<feature type="region of interest" description="Disordered" evidence="1">
    <location>
        <begin position="350"/>
        <end position="473"/>
    </location>
</feature>
<dbReference type="AlphaFoldDB" id="A0AAW0A6M1"/>
<keyword evidence="2" id="KW-0812">Transmembrane</keyword>
<protein>
    <recommendedName>
        <fullName evidence="3">DUF6534 domain-containing protein</fullName>
    </recommendedName>
</protein>
<keyword evidence="2" id="KW-0472">Membrane</keyword>
<dbReference type="Pfam" id="PF20152">
    <property type="entry name" value="DUF6534"/>
    <property type="match status" value="1"/>
</dbReference>
<feature type="compositionally biased region" description="Polar residues" evidence="1">
    <location>
        <begin position="410"/>
        <end position="426"/>
    </location>
</feature>